<dbReference type="InterPro" id="IPR050598">
    <property type="entry name" value="AminoAcid_Transporter"/>
</dbReference>
<dbReference type="FunFam" id="1.20.1740.10:FF:000092">
    <property type="entry name" value="Putative L-type amino acid transporter 1-like protein MLAS"/>
    <property type="match status" value="1"/>
</dbReference>
<feature type="transmembrane region" description="Helical" evidence="5">
    <location>
        <begin position="50"/>
        <end position="71"/>
    </location>
</feature>
<evidence type="ECO:0000256" key="1">
    <source>
        <dbReference type="ARBA" id="ARBA00004141"/>
    </source>
</evidence>
<evidence type="ECO:0000256" key="3">
    <source>
        <dbReference type="ARBA" id="ARBA00022989"/>
    </source>
</evidence>
<dbReference type="Gene3D" id="1.20.1740.10">
    <property type="entry name" value="Amino acid/polyamine transporter I"/>
    <property type="match status" value="1"/>
</dbReference>
<organism evidence="6">
    <name type="scientific">Brugia malayi</name>
    <name type="common">Filarial nematode worm</name>
    <dbReference type="NCBI Taxonomy" id="6279"/>
    <lineage>
        <taxon>Eukaryota</taxon>
        <taxon>Metazoa</taxon>
        <taxon>Ecdysozoa</taxon>
        <taxon>Nematoda</taxon>
        <taxon>Chromadorea</taxon>
        <taxon>Rhabditida</taxon>
        <taxon>Spirurina</taxon>
        <taxon>Spiruromorpha</taxon>
        <taxon>Filarioidea</taxon>
        <taxon>Onchocercidae</taxon>
        <taxon>Brugia</taxon>
    </lineage>
</organism>
<proteinExistence type="predicted"/>
<reference evidence="6" key="2">
    <citation type="submission" date="2012-12" db="EMBL/GenBank/DDBJ databases">
        <authorList>
            <consortium name="WormBase Consortium"/>
            <person name="Ghedin E."/>
            <person name="Paulini M."/>
        </authorList>
    </citation>
    <scope>NUCLEOTIDE SEQUENCE</scope>
    <source>
        <strain evidence="6">FR3</strain>
    </source>
</reference>
<dbReference type="InterPro" id="IPR002293">
    <property type="entry name" value="AA/rel_permease1"/>
</dbReference>
<keyword evidence="4 5" id="KW-0472">Membrane</keyword>
<name>A0A1U7F2M1_BRUMA</name>
<comment type="subcellular location">
    <subcellularLocation>
        <location evidence="1">Membrane</location>
        <topology evidence="1">Multi-pass membrane protein</topology>
    </subcellularLocation>
</comment>
<evidence type="ECO:0000256" key="2">
    <source>
        <dbReference type="ARBA" id="ARBA00022692"/>
    </source>
</evidence>
<evidence type="ECO:0000256" key="4">
    <source>
        <dbReference type="ARBA" id="ARBA00023136"/>
    </source>
</evidence>
<protein>
    <submittedName>
        <fullName evidence="6">BMA-AAT-2, isoform e</fullName>
    </submittedName>
</protein>
<dbReference type="AlphaFoldDB" id="A0A1U7F2M1"/>
<sequence>MVSSSDSVSNKIHLERRISLSNGCAIIVGVIVGSGIFVSPKGVLIESGSAGLSLIIWILSGAFATMGAFVYAELGTTIPKSGGEYAYISEAFGPLPAFLFLWAALIIINPTSNAIMALTFAQYTLQPFFKNCELPDYAVRLLAACIICMF</sequence>
<feature type="transmembrane region" description="Helical" evidence="5">
    <location>
        <begin position="20"/>
        <end position="38"/>
    </location>
</feature>
<dbReference type="GO" id="GO:0015179">
    <property type="term" value="F:L-amino acid transmembrane transporter activity"/>
    <property type="evidence" value="ECO:0007669"/>
    <property type="project" value="TreeGrafter"/>
</dbReference>
<dbReference type="Pfam" id="PF13520">
    <property type="entry name" value="AA_permease_2"/>
    <property type="match status" value="1"/>
</dbReference>
<gene>
    <name evidence="6" type="primary">Bma-aat-2</name>
    <name evidence="6" type="ORF">BM_Bm3168</name>
</gene>
<reference evidence="6" key="1">
    <citation type="journal article" date="2007" name="Science">
        <title>Draft genome of the filarial nematode parasite Brugia malayi.</title>
        <authorList>
            <person name="Ghedin E."/>
            <person name="Wang S."/>
            <person name="Spiro D."/>
            <person name="Caler E."/>
            <person name="Zhao Q."/>
            <person name="Crabtree J."/>
            <person name="Allen J.E."/>
            <person name="Delcher A.L."/>
            <person name="Guiliano D.B."/>
            <person name="Miranda-Saavedra D."/>
            <person name="Angiuoli S.V."/>
            <person name="Creasy T."/>
            <person name="Amedeo P."/>
            <person name="Haas B."/>
            <person name="El-Sayed N.M."/>
            <person name="Wortman J.R."/>
            <person name="Feldblyum T."/>
            <person name="Tallon L."/>
            <person name="Schatz M."/>
            <person name="Shumway M."/>
            <person name="Koo H."/>
            <person name="Salzberg S.L."/>
            <person name="Schobel S."/>
            <person name="Pertea M."/>
            <person name="Pop M."/>
            <person name="White O."/>
            <person name="Barton G.J."/>
            <person name="Carlow C.K."/>
            <person name="Crawford M.J."/>
            <person name="Daub J."/>
            <person name="Dimmic M.W."/>
            <person name="Estes C.F."/>
            <person name="Foster J.M."/>
            <person name="Ganatra M."/>
            <person name="Gregory W.F."/>
            <person name="Johnson N.M."/>
            <person name="Jin J."/>
            <person name="Komuniecki R."/>
            <person name="Korf I."/>
            <person name="Kumar S."/>
            <person name="Laney S."/>
            <person name="Li B.W."/>
            <person name="Li W."/>
            <person name="Lindblom T.H."/>
            <person name="Lustigman S."/>
            <person name="Ma D."/>
            <person name="Maina C.V."/>
            <person name="Martin D.M."/>
            <person name="McCarter J.P."/>
            <person name="McReynolds L."/>
            <person name="Mitreva M."/>
            <person name="Nutman T.B."/>
            <person name="Parkinson J."/>
            <person name="Peregrin-Alvarez J.M."/>
            <person name="Poole C."/>
            <person name="Ren Q."/>
            <person name="Saunders L."/>
            <person name="Sluder A.E."/>
            <person name="Smith K."/>
            <person name="Stanke M."/>
            <person name="Unnasch T.R."/>
            <person name="Ware J."/>
            <person name="Wei A.D."/>
            <person name="Weil G."/>
            <person name="Williams D.J."/>
            <person name="Zhang Y."/>
            <person name="Williams S.A."/>
            <person name="Fraser-Liggett C."/>
            <person name="Slatko B."/>
            <person name="Blaxter M.L."/>
            <person name="Scott A.L."/>
        </authorList>
    </citation>
    <scope>NUCLEOTIDE SEQUENCE</scope>
    <source>
        <strain evidence="6">FR3</strain>
    </source>
</reference>
<keyword evidence="2 5" id="KW-0812">Transmembrane</keyword>
<dbReference type="PANTHER" id="PTHR11785:SF528">
    <property type="entry name" value="AMINO ACID TRANSPORTER PROTEIN JHI-21"/>
    <property type="match status" value="1"/>
</dbReference>
<feature type="transmembrane region" description="Helical" evidence="5">
    <location>
        <begin position="91"/>
        <end position="108"/>
    </location>
</feature>
<keyword evidence="3 5" id="KW-1133">Transmembrane helix</keyword>
<accession>A0A1U7F2M1</accession>
<evidence type="ECO:0000256" key="5">
    <source>
        <dbReference type="SAM" id="Phobius"/>
    </source>
</evidence>
<evidence type="ECO:0000313" key="6">
    <source>
        <dbReference type="EMBL" id="CDQ02363.1"/>
    </source>
</evidence>
<dbReference type="EMBL" id="LN857024">
    <property type="protein sequence ID" value="CDQ02363.1"/>
    <property type="molecule type" value="Genomic_DNA"/>
</dbReference>
<dbReference type="PANTHER" id="PTHR11785">
    <property type="entry name" value="AMINO ACID TRANSPORTER"/>
    <property type="match status" value="1"/>
</dbReference>
<dbReference type="GO" id="GO:0016020">
    <property type="term" value="C:membrane"/>
    <property type="evidence" value="ECO:0007669"/>
    <property type="project" value="UniProtKB-SubCell"/>
</dbReference>